<feature type="transmembrane region" description="Helical" evidence="8">
    <location>
        <begin position="333"/>
        <end position="350"/>
    </location>
</feature>
<evidence type="ECO:0000256" key="5">
    <source>
        <dbReference type="ARBA" id="ARBA00023065"/>
    </source>
</evidence>
<dbReference type="Proteomes" id="UP000661507">
    <property type="component" value="Unassembled WGS sequence"/>
</dbReference>
<evidence type="ECO:0000313" key="9">
    <source>
        <dbReference type="EMBL" id="GGJ22065.1"/>
    </source>
</evidence>
<dbReference type="InterPro" id="IPR001807">
    <property type="entry name" value="ClC"/>
</dbReference>
<keyword evidence="7" id="KW-0868">Chloride</keyword>
<keyword evidence="3 8" id="KW-0812">Transmembrane</keyword>
<dbReference type="GO" id="GO:0005247">
    <property type="term" value="F:voltage-gated chloride channel activity"/>
    <property type="evidence" value="ECO:0007669"/>
    <property type="project" value="TreeGrafter"/>
</dbReference>
<proteinExistence type="predicted"/>
<feature type="transmembrane region" description="Helical" evidence="8">
    <location>
        <begin position="235"/>
        <end position="258"/>
    </location>
</feature>
<evidence type="ECO:0000256" key="4">
    <source>
        <dbReference type="ARBA" id="ARBA00022989"/>
    </source>
</evidence>
<feature type="transmembrane region" description="Helical" evidence="8">
    <location>
        <begin position="20"/>
        <end position="46"/>
    </location>
</feature>
<sequence length="449" mass="46358">MDEDLLAQGLPGDSHGEARHVAIAVLAGVLAGLVGSLFHLLINVLIAWPRWLERVLDGWLLVAAAAMVTLACTILAVFMVRRFAPEAGGSGVQEIEGAMEGLRVVRWRRVLPVKFFAGVTAISSGLVLGREGPTIHIGASIAAALSERFRVSELERRGLLAAGAAAGLASAFNAPVAAVLFIVEETHREFPYTFRTYLGVAAAAIASTVMTQAILGDGPDLPLLATSTPLAWLPAFLLLGAVLGVVGMVFNAAILRAVAFSAHSQQRVPYLYPAAVGLVTGALLILLPDTVTGGEDVILSLATANPGLGVLLLLALIRFVTTVACYSSGVPGGIFAPMLTLAICIGLAFGEALRSLLPDAGIAPLAFAIAAMGGLFTASVRAPIVGVALTLELTGSYALVLPLMVTCVAADLVAQWVGGRPIYSQLLDRTLAQAGIKRPAEASEPTGLG</sequence>
<feature type="transmembrane region" description="Helical" evidence="8">
    <location>
        <begin position="396"/>
        <end position="417"/>
    </location>
</feature>
<comment type="subcellular location">
    <subcellularLocation>
        <location evidence="1">Membrane</location>
        <topology evidence="1">Multi-pass membrane protein</topology>
    </subcellularLocation>
</comment>
<dbReference type="InterPro" id="IPR014743">
    <property type="entry name" value="Cl-channel_core"/>
</dbReference>
<evidence type="ECO:0000256" key="3">
    <source>
        <dbReference type="ARBA" id="ARBA00022692"/>
    </source>
</evidence>
<dbReference type="AlphaFoldDB" id="A0A917KQ15"/>
<keyword evidence="6 8" id="KW-0472">Membrane</keyword>
<dbReference type="NCBIfam" id="NF003640">
    <property type="entry name" value="PRK05277.1"/>
    <property type="match status" value="1"/>
</dbReference>
<feature type="transmembrane region" description="Helical" evidence="8">
    <location>
        <begin position="362"/>
        <end position="384"/>
    </location>
</feature>
<evidence type="ECO:0000256" key="2">
    <source>
        <dbReference type="ARBA" id="ARBA00022448"/>
    </source>
</evidence>
<dbReference type="PANTHER" id="PTHR45711:SF6">
    <property type="entry name" value="CHLORIDE CHANNEL PROTEIN"/>
    <property type="match status" value="1"/>
</dbReference>
<dbReference type="PRINTS" id="PR00762">
    <property type="entry name" value="CLCHANNEL"/>
</dbReference>
<dbReference type="Gene3D" id="1.10.3080.10">
    <property type="entry name" value="Clc chloride channel"/>
    <property type="match status" value="1"/>
</dbReference>
<keyword evidence="10" id="KW-1185">Reference proteome</keyword>
<feature type="transmembrane region" description="Helical" evidence="8">
    <location>
        <begin position="270"/>
        <end position="287"/>
    </location>
</feature>
<evidence type="ECO:0000256" key="6">
    <source>
        <dbReference type="ARBA" id="ARBA00023136"/>
    </source>
</evidence>
<name>A0A917KQ15_9PROT</name>
<organism evidence="9 10">
    <name type="scientific">Neoroseomonas lacus</name>
    <dbReference type="NCBI Taxonomy" id="287609"/>
    <lineage>
        <taxon>Bacteria</taxon>
        <taxon>Pseudomonadati</taxon>
        <taxon>Pseudomonadota</taxon>
        <taxon>Alphaproteobacteria</taxon>
        <taxon>Acetobacterales</taxon>
        <taxon>Acetobacteraceae</taxon>
        <taxon>Neoroseomonas</taxon>
    </lineage>
</organism>
<accession>A0A917KQ15</accession>
<protein>
    <submittedName>
        <fullName evidence="9">H(+)/Cl(-) exchange transporter ClcA</fullName>
    </submittedName>
</protein>
<keyword evidence="4 8" id="KW-1133">Transmembrane helix</keyword>
<reference evidence="9" key="2">
    <citation type="submission" date="2020-09" db="EMBL/GenBank/DDBJ databases">
        <authorList>
            <person name="Sun Q."/>
            <person name="Zhou Y."/>
        </authorList>
    </citation>
    <scope>NUCLEOTIDE SEQUENCE</scope>
    <source>
        <strain evidence="9">CGMCC 1.3617</strain>
    </source>
</reference>
<feature type="transmembrane region" description="Helical" evidence="8">
    <location>
        <begin position="159"/>
        <end position="182"/>
    </location>
</feature>
<keyword evidence="2" id="KW-0813">Transport</keyword>
<dbReference type="SUPFAM" id="SSF81340">
    <property type="entry name" value="Clc chloride channel"/>
    <property type="match status" value="1"/>
</dbReference>
<keyword evidence="5" id="KW-0406">Ion transport</keyword>
<dbReference type="PANTHER" id="PTHR45711">
    <property type="entry name" value="CHLORIDE CHANNEL PROTEIN"/>
    <property type="match status" value="1"/>
</dbReference>
<evidence type="ECO:0000256" key="7">
    <source>
        <dbReference type="ARBA" id="ARBA00023214"/>
    </source>
</evidence>
<evidence type="ECO:0000313" key="10">
    <source>
        <dbReference type="Proteomes" id="UP000661507"/>
    </source>
</evidence>
<dbReference type="Pfam" id="PF00654">
    <property type="entry name" value="Voltage_CLC"/>
    <property type="match status" value="1"/>
</dbReference>
<reference evidence="9" key="1">
    <citation type="journal article" date="2014" name="Int. J. Syst. Evol. Microbiol.">
        <title>Complete genome sequence of Corynebacterium casei LMG S-19264T (=DSM 44701T), isolated from a smear-ripened cheese.</title>
        <authorList>
            <consortium name="US DOE Joint Genome Institute (JGI-PGF)"/>
            <person name="Walter F."/>
            <person name="Albersmeier A."/>
            <person name="Kalinowski J."/>
            <person name="Ruckert C."/>
        </authorList>
    </citation>
    <scope>NUCLEOTIDE SEQUENCE</scope>
    <source>
        <strain evidence="9">CGMCC 1.3617</strain>
    </source>
</reference>
<gene>
    <name evidence="9" type="primary">clcA</name>
    <name evidence="9" type="ORF">GCM10011320_31650</name>
</gene>
<dbReference type="CDD" id="cd01031">
    <property type="entry name" value="EriC"/>
    <property type="match status" value="1"/>
</dbReference>
<dbReference type="EMBL" id="BMKW01000007">
    <property type="protein sequence ID" value="GGJ22065.1"/>
    <property type="molecule type" value="Genomic_DNA"/>
</dbReference>
<feature type="transmembrane region" description="Helical" evidence="8">
    <location>
        <begin position="58"/>
        <end position="80"/>
    </location>
</feature>
<evidence type="ECO:0000256" key="1">
    <source>
        <dbReference type="ARBA" id="ARBA00004141"/>
    </source>
</evidence>
<dbReference type="GO" id="GO:0005886">
    <property type="term" value="C:plasma membrane"/>
    <property type="evidence" value="ECO:0007669"/>
    <property type="project" value="TreeGrafter"/>
</dbReference>
<comment type="caution">
    <text evidence="9">The sequence shown here is derived from an EMBL/GenBank/DDBJ whole genome shotgun (WGS) entry which is preliminary data.</text>
</comment>
<feature type="transmembrane region" description="Helical" evidence="8">
    <location>
        <begin position="194"/>
        <end position="215"/>
    </location>
</feature>
<feature type="transmembrane region" description="Helical" evidence="8">
    <location>
        <begin position="307"/>
        <end position="326"/>
    </location>
</feature>
<evidence type="ECO:0000256" key="8">
    <source>
        <dbReference type="SAM" id="Phobius"/>
    </source>
</evidence>